<dbReference type="OrthoDB" id="9778880at2"/>
<dbReference type="InterPro" id="IPR002220">
    <property type="entry name" value="DapA-like"/>
</dbReference>
<dbReference type="EMBL" id="FOCL01000003">
    <property type="protein sequence ID" value="SEN61632.1"/>
    <property type="molecule type" value="Genomic_DNA"/>
</dbReference>
<protein>
    <submittedName>
        <fullName evidence="5">4-hydroxy-tetrahydrodipicolinate synthase</fullName>
    </submittedName>
</protein>
<dbReference type="Pfam" id="PF00701">
    <property type="entry name" value="DHDPS"/>
    <property type="match status" value="1"/>
</dbReference>
<evidence type="ECO:0000256" key="3">
    <source>
        <dbReference type="PIRSR" id="PIRSR001365-1"/>
    </source>
</evidence>
<dbReference type="Proteomes" id="UP000198942">
    <property type="component" value="Unassembled WGS sequence"/>
</dbReference>
<reference evidence="6" key="1">
    <citation type="submission" date="2016-10" db="EMBL/GenBank/DDBJ databases">
        <authorList>
            <person name="Varghese N."/>
            <person name="Submissions S."/>
        </authorList>
    </citation>
    <scope>NUCLEOTIDE SEQUENCE [LARGE SCALE GENOMIC DNA]</scope>
    <source>
        <strain evidence="6">Gh-48</strain>
    </source>
</reference>
<dbReference type="RefSeq" id="WP_091210988.1">
    <property type="nucleotide sequence ID" value="NZ_FOCL01000003.1"/>
</dbReference>
<organism evidence="5 6">
    <name type="scientific">Mucilaginibacter gossypiicola</name>
    <dbReference type="NCBI Taxonomy" id="551995"/>
    <lineage>
        <taxon>Bacteria</taxon>
        <taxon>Pseudomonadati</taxon>
        <taxon>Bacteroidota</taxon>
        <taxon>Sphingobacteriia</taxon>
        <taxon>Sphingobacteriales</taxon>
        <taxon>Sphingobacteriaceae</taxon>
        <taxon>Mucilaginibacter</taxon>
    </lineage>
</organism>
<keyword evidence="1 2" id="KW-0456">Lyase</keyword>
<dbReference type="PIRSF" id="PIRSF001365">
    <property type="entry name" value="DHDPS"/>
    <property type="match status" value="1"/>
</dbReference>
<feature type="binding site" evidence="4">
    <location>
        <position position="207"/>
    </location>
    <ligand>
        <name>pyruvate</name>
        <dbReference type="ChEBI" id="CHEBI:15361"/>
    </ligand>
</feature>
<dbReference type="InterPro" id="IPR013785">
    <property type="entry name" value="Aldolase_TIM"/>
</dbReference>
<dbReference type="PANTHER" id="PTHR12128:SF72">
    <property type="entry name" value="DIHYDRODIPICOLINATE SYNTHASE"/>
    <property type="match status" value="1"/>
</dbReference>
<dbReference type="PANTHER" id="PTHR12128">
    <property type="entry name" value="DIHYDRODIPICOLINATE SYNTHASE"/>
    <property type="match status" value="1"/>
</dbReference>
<dbReference type="CDD" id="cd00408">
    <property type="entry name" value="DHDPS-like"/>
    <property type="match status" value="1"/>
</dbReference>
<proteinExistence type="inferred from homology"/>
<dbReference type="Gene3D" id="3.20.20.70">
    <property type="entry name" value="Aldolase class I"/>
    <property type="match status" value="1"/>
</dbReference>
<dbReference type="STRING" id="551995.SAMN05192574_103683"/>
<dbReference type="GO" id="GO:0008840">
    <property type="term" value="F:4-hydroxy-tetrahydrodipicolinate synthase activity"/>
    <property type="evidence" value="ECO:0007669"/>
    <property type="project" value="TreeGrafter"/>
</dbReference>
<keyword evidence="6" id="KW-1185">Reference proteome</keyword>
<dbReference type="SMART" id="SM01130">
    <property type="entry name" value="DHDPS"/>
    <property type="match status" value="1"/>
</dbReference>
<gene>
    <name evidence="5" type="ORF">SAMN05192574_103683</name>
</gene>
<feature type="active site" description="Proton donor/acceptor" evidence="3">
    <location>
        <position position="137"/>
    </location>
</feature>
<dbReference type="PRINTS" id="PR00146">
    <property type="entry name" value="DHPICSNTHASE"/>
</dbReference>
<evidence type="ECO:0000313" key="6">
    <source>
        <dbReference type="Proteomes" id="UP000198942"/>
    </source>
</evidence>
<dbReference type="AlphaFoldDB" id="A0A1H8HZT5"/>
<sequence length="312" mass="34446">MINFDWKGVLPAVTTKFTDNDELDFEAFDINLNAQLEAGVDGFILGGSLGEASVLSDDEKFALLAHTVEFVEGKVPVILNIAEQTTKAAVAYAQKALDKGADGLMLLPPMRYNSEARETVAYLTTIAKSTELPIMIYNNPVDYKIEVTLDMFAELAAYDNIQAVKESTRDVSNVTRMINRFGDRYKIFTGVDPLAMESLVMGADGWVAGLVDAFPKETVAIYRLVKAKRYDEALAIYRWFLPVLELDIHPKLVQYIKLAEVATGIGTENVRAPRLPIIGAEREKVQKIIDDALAARPELPVGSWGKLTEVAL</sequence>
<comment type="similarity">
    <text evidence="2">Belongs to the DapA family.</text>
</comment>
<evidence type="ECO:0000256" key="1">
    <source>
        <dbReference type="ARBA" id="ARBA00023239"/>
    </source>
</evidence>
<evidence type="ECO:0000313" key="5">
    <source>
        <dbReference type="EMBL" id="SEN61632.1"/>
    </source>
</evidence>
<dbReference type="SUPFAM" id="SSF51569">
    <property type="entry name" value="Aldolase"/>
    <property type="match status" value="1"/>
</dbReference>
<evidence type="ECO:0000256" key="2">
    <source>
        <dbReference type="PIRNR" id="PIRNR001365"/>
    </source>
</evidence>
<feature type="active site" description="Schiff-base intermediate with substrate" evidence="3">
    <location>
        <position position="165"/>
    </location>
</feature>
<evidence type="ECO:0000256" key="4">
    <source>
        <dbReference type="PIRSR" id="PIRSR001365-2"/>
    </source>
</evidence>
<accession>A0A1H8HZT5</accession>
<name>A0A1H8HZT5_9SPHI</name>